<feature type="binding site" evidence="9">
    <location>
        <begin position="93"/>
        <end position="103"/>
    </location>
    <ligand>
        <name>ATP</name>
        <dbReference type="ChEBI" id="CHEBI:30616"/>
    </ligand>
</feature>
<keyword evidence="13" id="KW-1185">Reference proteome</keyword>
<sequence length="288" mass="31561">MTEITEIGYGKINLALAITGCREDGYHNIDTIFQSIGLYDTVTLTEAEEFQLTCSVESLPCDETNLAYRAWKALCPYKKDNHQVAIHIEKRIPIAAGLAGGSTDCAAVLRGLNRLWNLSLSQEELCRIGAKLGADVPFCLCGGTMRGTGIGERLRVLSPLPPWPVALVHPRVAVETKRAYALFDGHKEHGTIDVDAVEAAIEKDDFEALTDAMGNTFEELVMPDVPQVAQCRDRLASLGLQPLMAGSGPTVFALVPPTREEEVRRQVMTWADVDTYMTTIVKRGDGER</sequence>
<evidence type="ECO:0000256" key="4">
    <source>
        <dbReference type="ARBA" id="ARBA00022679"/>
    </source>
</evidence>
<keyword evidence="9" id="KW-0414">Isoprene biosynthesis</keyword>
<reference evidence="12 13" key="1">
    <citation type="submission" date="2022-06" db="EMBL/GenBank/DDBJ databases">
        <title>Isolation of gut microbiota from human fecal samples.</title>
        <authorList>
            <person name="Pamer E.G."/>
            <person name="Barat B."/>
            <person name="Waligurski E."/>
            <person name="Medina S."/>
            <person name="Paddock L."/>
            <person name="Mostad J."/>
        </authorList>
    </citation>
    <scope>NUCLEOTIDE SEQUENCE [LARGE SCALE GENOMIC DNA]</scope>
    <source>
        <strain evidence="12 13">DFI.1.1</strain>
    </source>
</reference>
<gene>
    <name evidence="9 12" type="primary">ispE</name>
    <name evidence="12" type="ORF">NE675_02740</name>
</gene>
<dbReference type="GO" id="GO:0050515">
    <property type="term" value="F:4-(cytidine 5'-diphospho)-2-C-methyl-D-erythritol kinase activity"/>
    <property type="evidence" value="ECO:0007669"/>
    <property type="project" value="UniProtKB-EC"/>
</dbReference>
<dbReference type="Gene3D" id="3.30.70.890">
    <property type="entry name" value="GHMP kinase, C-terminal domain"/>
    <property type="match status" value="1"/>
</dbReference>
<dbReference type="Pfam" id="PF00288">
    <property type="entry name" value="GHMP_kinases_N"/>
    <property type="match status" value="1"/>
</dbReference>
<dbReference type="PANTHER" id="PTHR43527">
    <property type="entry name" value="4-DIPHOSPHOCYTIDYL-2-C-METHYL-D-ERYTHRITOL KINASE, CHLOROPLASTIC"/>
    <property type="match status" value="1"/>
</dbReference>
<evidence type="ECO:0000256" key="6">
    <source>
        <dbReference type="ARBA" id="ARBA00022777"/>
    </source>
</evidence>
<comment type="function">
    <text evidence="9">Catalyzes the phosphorylation of the position 2 hydroxy group of 4-diphosphocytidyl-2C-methyl-D-erythritol.</text>
</comment>
<evidence type="ECO:0000259" key="10">
    <source>
        <dbReference type="Pfam" id="PF00288"/>
    </source>
</evidence>
<dbReference type="NCBIfam" id="TIGR00154">
    <property type="entry name" value="ispE"/>
    <property type="match status" value="1"/>
</dbReference>
<dbReference type="Gene3D" id="3.30.230.10">
    <property type="match status" value="1"/>
</dbReference>
<dbReference type="PANTHER" id="PTHR43527:SF2">
    <property type="entry name" value="4-DIPHOSPHOCYTIDYL-2-C-METHYL-D-ERYTHRITOL KINASE, CHLOROPLASTIC"/>
    <property type="match status" value="1"/>
</dbReference>
<evidence type="ECO:0000256" key="1">
    <source>
        <dbReference type="ARBA" id="ARBA00009684"/>
    </source>
</evidence>
<dbReference type="PIRSF" id="PIRSF010376">
    <property type="entry name" value="IspE"/>
    <property type="match status" value="1"/>
</dbReference>
<dbReference type="InterPro" id="IPR004424">
    <property type="entry name" value="IspE"/>
</dbReference>
<evidence type="ECO:0000313" key="13">
    <source>
        <dbReference type="Proteomes" id="UP001206692"/>
    </source>
</evidence>
<dbReference type="Proteomes" id="UP001206692">
    <property type="component" value="Unassembled WGS sequence"/>
</dbReference>
<dbReference type="Pfam" id="PF08544">
    <property type="entry name" value="GHMP_kinases_C"/>
    <property type="match status" value="1"/>
</dbReference>
<protein>
    <recommendedName>
        <fullName evidence="3 9">4-diphosphocytidyl-2-C-methyl-D-erythritol kinase</fullName>
        <shortName evidence="9">CMK</shortName>
        <ecNumber evidence="2 9">2.7.1.148</ecNumber>
    </recommendedName>
    <alternativeName>
        <fullName evidence="8 9">4-(cytidine-5'-diphospho)-2-C-methyl-D-erythritol kinase</fullName>
    </alternativeName>
</protein>
<evidence type="ECO:0000256" key="3">
    <source>
        <dbReference type="ARBA" id="ARBA00017473"/>
    </source>
</evidence>
<feature type="domain" description="GHMP kinase C-terminal" evidence="11">
    <location>
        <begin position="199"/>
        <end position="267"/>
    </location>
</feature>
<name>A0ABT1SQP7_9FIRM</name>
<dbReference type="InterPro" id="IPR014721">
    <property type="entry name" value="Ribsml_uS5_D2-typ_fold_subgr"/>
</dbReference>
<organism evidence="12 13">
    <name type="scientific">Megasphaera massiliensis</name>
    <dbReference type="NCBI Taxonomy" id="1232428"/>
    <lineage>
        <taxon>Bacteria</taxon>
        <taxon>Bacillati</taxon>
        <taxon>Bacillota</taxon>
        <taxon>Negativicutes</taxon>
        <taxon>Veillonellales</taxon>
        <taxon>Veillonellaceae</taxon>
        <taxon>Megasphaera</taxon>
    </lineage>
</organism>
<evidence type="ECO:0000313" key="12">
    <source>
        <dbReference type="EMBL" id="MCQ5341958.1"/>
    </source>
</evidence>
<accession>A0ABT1SQP7</accession>
<feature type="active site" evidence="9">
    <location>
        <position position="135"/>
    </location>
</feature>
<feature type="active site" evidence="9">
    <location>
        <position position="11"/>
    </location>
</feature>
<proteinExistence type="inferred from homology"/>
<comment type="caution">
    <text evidence="12">The sequence shown here is derived from an EMBL/GenBank/DDBJ whole genome shotgun (WGS) entry which is preliminary data.</text>
</comment>
<dbReference type="EMBL" id="JANGEW010000003">
    <property type="protein sequence ID" value="MCQ5341958.1"/>
    <property type="molecule type" value="Genomic_DNA"/>
</dbReference>
<feature type="domain" description="GHMP kinase N-terminal" evidence="10">
    <location>
        <begin position="65"/>
        <end position="143"/>
    </location>
</feature>
<evidence type="ECO:0000256" key="5">
    <source>
        <dbReference type="ARBA" id="ARBA00022741"/>
    </source>
</evidence>
<dbReference type="InterPro" id="IPR020568">
    <property type="entry name" value="Ribosomal_Su5_D2-typ_SF"/>
</dbReference>
<evidence type="ECO:0000256" key="8">
    <source>
        <dbReference type="ARBA" id="ARBA00032554"/>
    </source>
</evidence>
<dbReference type="RefSeq" id="WP_062411470.1">
    <property type="nucleotide sequence ID" value="NZ_JAJCIO010000003.1"/>
</dbReference>
<evidence type="ECO:0000256" key="9">
    <source>
        <dbReference type="HAMAP-Rule" id="MF_00061"/>
    </source>
</evidence>
<comment type="catalytic activity">
    <reaction evidence="9">
        <text>4-CDP-2-C-methyl-D-erythritol + ATP = 4-CDP-2-C-methyl-D-erythritol 2-phosphate + ADP + H(+)</text>
        <dbReference type="Rhea" id="RHEA:18437"/>
        <dbReference type="ChEBI" id="CHEBI:15378"/>
        <dbReference type="ChEBI" id="CHEBI:30616"/>
        <dbReference type="ChEBI" id="CHEBI:57823"/>
        <dbReference type="ChEBI" id="CHEBI:57919"/>
        <dbReference type="ChEBI" id="CHEBI:456216"/>
        <dbReference type="EC" id="2.7.1.148"/>
    </reaction>
</comment>
<keyword evidence="4 9" id="KW-0808">Transferase</keyword>
<dbReference type="InterPro" id="IPR013750">
    <property type="entry name" value="GHMP_kinase_C_dom"/>
</dbReference>
<keyword evidence="6 9" id="KW-0418">Kinase</keyword>
<dbReference type="InterPro" id="IPR036554">
    <property type="entry name" value="GHMP_kinase_C_sf"/>
</dbReference>
<evidence type="ECO:0000256" key="2">
    <source>
        <dbReference type="ARBA" id="ARBA00012052"/>
    </source>
</evidence>
<evidence type="ECO:0000259" key="11">
    <source>
        <dbReference type="Pfam" id="PF08544"/>
    </source>
</evidence>
<keyword evidence="7 9" id="KW-0067">ATP-binding</keyword>
<dbReference type="SUPFAM" id="SSF55060">
    <property type="entry name" value="GHMP Kinase, C-terminal domain"/>
    <property type="match status" value="1"/>
</dbReference>
<keyword evidence="5 9" id="KW-0547">Nucleotide-binding</keyword>
<comment type="pathway">
    <text evidence="9">Isoprenoid biosynthesis; isopentenyl diphosphate biosynthesis via DXP pathway; isopentenyl diphosphate from 1-deoxy-D-xylulose 5-phosphate: step 3/6.</text>
</comment>
<evidence type="ECO:0000256" key="7">
    <source>
        <dbReference type="ARBA" id="ARBA00022840"/>
    </source>
</evidence>
<dbReference type="InterPro" id="IPR006204">
    <property type="entry name" value="GHMP_kinase_N_dom"/>
</dbReference>
<comment type="similarity">
    <text evidence="1 9">Belongs to the GHMP kinase family. IspE subfamily.</text>
</comment>
<dbReference type="HAMAP" id="MF_00061">
    <property type="entry name" value="IspE"/>
    <property type="match status" value="1"/>
</dbReference>
<dbReference type="EC" id="2.7.1.148" evidence="2 9"/>
<dbReference type="SUPFAM" id="SSF54211">
    <property type="entry name" value="Ribosomal protein S5 domain 2-like"/>
    <property type="match status" value="1"/>
</dbReference>